<sequence length="604" mass="67761">MMISTLCRKISQNVERPTPSSTSRNLVLFIALFFPLIAFAQLSDIPENQIDITVKKIKASQFLHQATFGPTLEDIDNLAARMATIGDNNALHEWIDNQFSLPFTANESYEQLTRDMIADDGFAVDSAPPTTDGLNYQIQNYKHHAWWNRTLRGTDQLRQRTAWALVQILVISELGMGLNARFDGQWLGIPRYTDLLMQHAFGNYRDILYDVTLSPAMGLYLSHLRNQKGDTSRGIFPDENYAREILQLFSIGVYALQQNGEPLLDTEGRRIETYSNETIRNFARVFTGLSYAPSNGRDDFLRNPRNMFAPMKMYENYHDRGEKTLLNGVALPAGQDGLADINAAIDNIYAHPNVPPFIARLLIQRFTSSNPSPAYINAVADQFSDDGQGNRGNMQAVIRTILMHPEARDTLQITQTRNTNGNYRLDITGNNPTGGKLREPLLTLTALYRAFNVQASHPDGRFRAFSRSYLTNQGINQSPSVFNYYLPDFQPVGVLQDNNLVAPEFQIYTPVMMSLFSNFLRTPVQGRTFGMGENGTLDLTAEENMAVNATALIDRLNLLLSYGTLSSAVVDEIKTTMASTNSAKSRVELMLLTLLTAPDFAIME</sequence>
<gene>
    <name evidence="1" type="ORF">FKG94_25415</name>
</gene>
<organism evidence="1 2">
    <name type="scientific">Exilibacterium tricleocarpae</name>
    <dbReference type="NCBI Taxonomy" id="2591008"/>
    <lineage>
        <taxon>Bacteria</taxon>
        <taxon>Pseudomonadati</taxon>
        <taxon>Pseudomonadota</taxon>
        <taxon>Gammaproteobacteria</taxon>
        <taxon>Cellvibrionales</taxon>
        <taxon>Cellvibrionaceae</taxon>
        <taxon>Exilibacterium</taxon>
    </lineage>
</organism>
<dbReference type="EMBL" id="VHSG01000034">
    <property type="protein sequence ID" value="TQV67708.1"/>
    <property type="molecule type" value="Genomic_DNA"/>
</dbReference>
<dbReference type="InterPro" id="IPR014917">
    <property type="entry name" value="DUF1800"/>
</dbReference>
<keyword evidence="2" id="KW-1185">Reference proteome</keyword>
<dbReference type="AlphaFoldDB" id="A0A545SRV5"/>
<dbReference type="Pfam" id="PF08811">
    <property type="entry name" value="DUF1800"/>
    <property type="match status" value="1"/>
</dbReference>
<protein>
    <submittedName>
        <fullName evidence="1">DUF1800 domain-containing protein</fullName>
    </submittedName>
</protein>
<dbReference type="PANTHER" id="PTHR43737">
    <property type="entry name" value="BLL7424 PROTEIN"/>
    <property type="match status" value="1"/>
</dbReference>
<comment type="caution">
    <text evidence="1">The sequence shown here is derived from an EMBL/GenBank/DDBJ whole genome shotgun (WGS) entry which is preliminary data.</text>
</comment>
<dbReference type="Proteomes" id="UP000319732">
    <property type="component" value="Unassembled WGS sequence"/>
</dbReference>
<proteinExistence type="predicted"/>
<dbReference type="OrthoDB" id="9772295at2"/>
<accession>A0A545SRV5</accession>
<reference evidence="1 2" key="1">
    <citation type="submission" date="2019-06" db="EMBL/GenBank/DDBJ databases">
        <title>Whole genome sequence for Cellvibrionaceae sp. R142.</title>
        <authorList>
            <person name="Wang G."/>
        </authorList>
    </citation>
    <scope>NUCLEOTIDE SEQUENCE [LARGE SCALE GENOMIC DNA]</scope>
    <source>
        <strain evidence="1 2">R142</strain>
    </source>
</reference>
<evidence type="ECO:0000313" key="1">
    <source>
        <dbReference type="EMBL" id="TQV67708.1"/>
    </source>
</evidence>
<evidence type="ECO:0000313" key="2">
    <source>
        <dbReference type="Proteomes" id="UP000319732"/>
    </source>
</evidence>
<name>A0A545SRV5_9GAMM</name>
<dbReference type="PANTHER" id="PTHR43737:SF1">
    <property type="entry name" value="DUF1501 DOMAIN-CONTAINING PROTEIN"/>
    <property type="match status" value="1"/>
</dbReference>